<dbReference type="GO" id="GO:0005524">
    <property type="term" value="F:ATP binding"/>
    <property type="evidence" value="ECO:0007669"/>
    <property type="project" value="UniProtKB-UniRule"/>
</dbReference>
<dbReference type="Pfam" id="PF02669">
    <property type="entry name" value="KdpC"/>
    <property type="match status" value="2"/>
</dbReference>
<keyword evidence="4 11" id="KW-0812">Transmembrane</keyword>
<proteinExistence type="inferred from homology"/>
<keyword evidence="10 11" id="KW-0472">Membrane</keyword>
<dbReference type="OrthoDB" id="9788285at2"/>
<feature type="transmembrane region" description="Helical" evidence="11">
    <location>
        <begin position="12"/>
        <end position="38"/>
    </location>
</feature>
<evidence type="ECO:0000313" key="13">
    <source>
        <dbReference type="EMBL" id="REF97326.1"/>
    </source>
</evidence>
<comment type="subunit">
    <text evidence="11">The system is composed of three essential subunits: KdpA, KdpB and KdpC.</text>
</comment>
<reference evidence="13 14" key="1">
    <citation type="submission" date="2018-08" db="EMBL/GenBank/DDBJ databases">
        <title>Sequencing the genomes of 1000 actinobacteria strains.</title>
        <authorList>
            <person name="Klenk H.-P."/>
        </authorList>
    </citation>
    <scope>NUCLEOTIDE SEQUENCE [LARGE SCALE GENOMIC DNA]</scope>
    <source>
        <strain evidence="13 14">DSM 44099</strain>
    </source>
</reference>
<evidence type="ECO:0000256" key="11">
    <source>
        <dbReference type="HAMAP-Rule" id="MF_00276"/>
    </source>
</evidence>
<keyword evidence="9 11" id="KW-0406">Ion transport</keyword>
<dbReference type="HAMAP" id="MF_00276">
    <property type="entry name" value="KdpC"/>
    <property type="match status" value="1"/>
</dbReference>
<dbReference type="EMBL" id="QUMQ01000001">
    <property type="protein sequence ID" value="REF97326.1"/>
    <property type="molecule type" value="Genomic_DNA"/>
</dbReference>
<sequence>MRLPNWLGQHLAAFRAVLVFTVVLGIAYPLLLVGIGLIPGLHHRATGSLISSGGQNVGSKLIGQSFVDSSGVGIPRYFQSRPSAAGDGYDPTASSASNLGPESVEDTADSPSLLTQVCTRSREIGALNGVDGARPFCTRSGVGAVLRVFRRDGLTGPVTRAVSVNQMAPEPPFIATYGGVPVESAVPGGDYSKGVVVPIRGDAPSSPAVPSDAVTASGSGLDPHITPAYAQLQLPRVARVRGATPAAIQRLIDDNTTGRSVGFMGAKRVNVVRLNLALDQEFPVR</sequence>
<comment type="function">
    <text evidence="11">Part of the high-affinity ATP-driven potassium transport (or Kdp) system, which catalyzes the hydrolysis of ATP coupled with the electrogenic transport of potassium into the cytoplasm. This subunit acts as a catalytic chaperone that increases the ATP-binding affinity of the ATP-hydrolyzing subunit KdpB by the formation of a transient KdpB/KdpC/ATP ternary complex.</text>
</comment>
<evidence type="ECO:0000256" key="7">
    <source>
        <dbReference type="ARBA" id="ARBA00022958"/>
    </source>
</evidence>
<dbReference type="PANTHER" id="PTHR30042:SF2">
    <property type="entry name" value="POTASSIUM-TRANSPORTING ATPASE KDPC SUBUNIT"/>
    <property type="match status" value="1"/>
</dbReference>
<gene>
    <name evidence="11" type="primary">kdpC</name>
    <name evidence="13" type="ORF">DFJ67_3323</name>
</gene>
<evidence type="ECO:0000313" key="14">
    <source>
        <dbReference type="Proteomes" id="UP000256913"/>
    </source>
</evidence>
<dbReference type="GO" id="GO:0008556">
    <property type="term" value="F:P-type potassium transmembrane transporter activity"/>
    <property type="evidence" value="ECO:0007669"/>
    <property type="project" value="InterPro"/>
</dbReference>
<evidence type="ECO:0000256" key="2">
    <source>
        <dbReference type="ARBA" id="ARBA00022475"/>
    </source>
</evidence>
<organism evidence="13 14">
    <name type="scientific">Asanoa ferruginea</name>
    <dbReference type="NCBI Taxonomy" id="53367"/>
    <lineage>
        <taxon>Bacteria</taxon>
        <taxon>Bacillati</taxon>
        <taxon>Actinomycetota</taxon>
        <taxon>Actinomycetes</taxon>
        <taxon>Micromonosporales</taxon>
        <taxon>Micromonosporaceae</taxon>
        <taxon>Asanoa</taxon>
    </lineage>
</organism>
<dbReference type="Proteomes" id="UP000256913">
    <property type="component" value="Unassembled WGS sequence"/>
</dbReference>
<keyword evidence="2 11" id="KW-1003">Cell membrane</keyword>
<keyword evidence="6 11" id="KW-0067">ATP-binding</keyword>
<name>A0A3D9ZIR9_9ACTN</name>
<comment type="subcellular location">
    <subcellularLocation>
        <location evidence="11">Cell membrane</location>
        <topology evidence="11">Single-pass membrane protein</topology>
    </subcellularLocation>
</comment>
<keyword evidence="3 11" id="KW-0633">Potassium transport</keyword>
<evidence type="ECO:0000256" key="4">
    <source>
        <dbReference type="ARBA" id="ARBA00022692"/>
    </source>
</evidence>
<evidence type="ECO:0000256" key="3">
    <source>
        <dbReference type="ARBA" id="ARBA00022538"/>
    </source>
</evidence>
<evidence type="ECO:0000256" key="9">
    <source>
        <dbReference type="ARBA" id="ARBA00023065"/>
    </source>
</evidence>
<comment type="caution">
    <text evidence="13">The sequence shown here is derived from an EMBL/GenBank/DDBJ whole genome shotgun (WGS) entry which is preliminary data.</text>
</comment>
<evidence type="ECO:0000256" key="1">
    <source>
        <dbReference type="ARBA" id="ARBA00022448"/>
    </source>
</evidence>
<dbReference type="RefSeq" id="WP_116068754.1">
    <property type="nucleotide sequence ID" value="NZ_BONB01000158.1"/>
</dbReference>
<protein>
    <recommendedName>
        <fullName evidence="11">Potassium-transporting ATPase KdpC subunit</fullName>
    </recommendedName>
    <alternativeName>
        <fullName evidence="11">ATP phosphohydrolase [potassium-transporting] C chain</fullName>
    </alternativeName>
    <alternativeName>
        <fullName evidence="11">Potassium-binding and translocating subunit C</fullName>
    </alternativeName>
    <alternativeName>
        <fullName evidence="11">Potassium-translocating ATPase C chain</fullName>
    </alternativeName>
</protein>
<dbReference type="InterPro" id="IPR003820">
    <property type="entry name" value="KdpC"/>
</dbReference>
<dbReference type="AlphaFoldDB" id="A0A3D9ZIR9"/>
<keyword evidence="5 11" id="KW-0547">Nucleotide-binding</keyword>
<dbReference type="PANTHER" id="PTHR30042">
    <property type="entry name" value="POTASSIUM-TRANSPORTING ATPASE C CHAIN"/>
    <property type="match status" value="1"/>
</dbReference>
<evidence type="ECO:0000256" key="12">
    <source>
        <dbReference type="SAM" id="MobiDB-lite"/>
    </source>
</evidence>
<keyword evidence="8 11" id="KW-1133">Transmembrane helix</keyword>
<dbReference type="GO" id="GO:0005886">
    <property type="term" value="C:plasma membrane"/>
    <property type="evidence" value="ECO:0007669"/>
    <property type="project" value="UniProtKB-SubCell"/>
</dbReference>
<evidence type="ECO:0000256" key="6">
    <source>
        <dbReference type="ARBA" id="ARBA00022840"/>
    </source>
</evidence>
<comment type="similarity">
    <text evidence="11">Belongs to the KdpC family.</text>
</comment>
<keyword evidence="14" id="KW-1185">Reference proteome</keyword>
<keyword evidence="1 11" id="KW-0813">Transport</keyword>
<evidence type="ECO:0000256" key="8">
    <source>
        <dbReference type="ARBA" id="ARBA00022989"/>
    </source>
</evidence>
<evidence type="ECO:0000256" key="5">
    <source>
        <dbReference type="ARBA" id="ARBA00022741"/>
    </source>
</evidence>
<keyword evidence="7 11" id="KW-0630">Potassium</keyword>
<evidence type="ECO:0000256" key="10">
    <source>
        <dbReference type="ARBA" id="ARBA00023136"/>
    </source>
</evidence>
<accession>A0A3D9ZIR9</accession>
<feature type="region of interest" description="Disordered" evidence="12">
    <location>
        <begin position="82"/>
        <end position="110"/>
    </location>
</feature>